<evidence type="ECO:0000313" key="2">
    <source>
        <dbReference type="EMBL" id="CTQ47651.1"/>
    </source>
</evidence>
<keyword evidence="1" id="KW-0732">Signal</keyword>
<evidence type="ECO:0000313" key="3">
    <source>
        <dbReference type="Proteomes" id="UP000048926"/>
    </source>
</evidence>
<proteinExistence type="predicted"/>
<dbReference type="EMBL" id="CXST01000011">
    <property type="protein sequence ID" value="CTQ47651.1"/>
    <property type="molecule type" value="Genomic_DNA"/>
</dbReference>
<dbReference type="RefSeq" id="WP_055661655.1">
    <property type="nucleotide sequence ID" value="NZ_CP045629.1"/>
</dbReference>
<dbReference type="Pfam" id="PF11604">
    <property type="entry name" value="CusF_Ec"/>
    <property type="match status" value="1"/>
</dbReference>
<dbReference type="OrthoDB" id="9816061at2"/>
<sequence>MKHILTISLAVFLAVAGITSTFATEFTKGTVKKIDLKGGKITIIHEELKNLEMPAMTMVFVAKEEGMLSDLSEGSQIEFIADRVAGKLTVIEIKK</sequence>
<gene>
    <name evidence="2" type="ORF">LAL4801_06113</name>
</gene>
<keyword evidence="3" id="KW-1185">Reference proteome</keyword>
<dbReference type="AlphaFoldDB" id="A0A0M6YF63"/>
<accession>A0A0M6YF63</accession>
<dbReference type="InterPro" id="IPR021647">
    <property type="entry name" value="CusF_Ec"/>
</dbReference>
<feature type="signal peptide" evidence="1">
    <location>
        <begin position="1"/>
        <end position="23"/>
    </location>
</feature>
<feature type="chain" id="PRO_5005807806" evidence="1">
    <location>
        <begin position="24"/>
        <end position="95"/>
    </location>
</feature>
<reference evidence="3" key="1">
    <citation type="submission" date="2015-07" db="EMBL/GenBank/DDBJ databases">
        <authorList>
            <person name="Rodrigo-Torres Lidia"/>
            <person name="Arahal R.David."/>
        </authorList>
    </citation>
    <scope>NUCLEOTIDE SEQUENCE [LARGE SCALE GENOMIC DNA]</scope>
    <source>
        <strain evidence="3">CECT 4801</strain>
    </source>
</reference>
<evidence type="ECO:0000256" key="1">
    <source>
        <dbReference type="SAM" id="SignalP"/>
    </source>
</evidence>
<dbReference type="Gene3D" id="2.40.50.320">
    <property type="entry name" value="Copper binding periplasmic protein CusF"/>
    <property type="match status" value="1"/>
</dbReference>
<protein>
    <submittedName>
        <fullName evidence="2">Periplasmic copper-binding protein</fullName>
    </submittedName>
</protein>
<name>A0A0M6YF63_9HYPH</name>
<dbReference type="InterPro" id="IPR042230">
    <property type="entry name" value="CusF_sf"/>
</dbReference>
<organism evidence="2 3">
    <name type="scientific">Roseibium aggregatum</name>
    <dbReference type="NCBI Taxonomy" id="187304"/>
    <lineage>
        <taxon>Bacteria</taxon>
        <taxon>Pseudomonadati</taxon>
        <taxon>Pseudomonadota</taxon>
        <taxon>Alphaproteobacteria</taxon>
        <taxon>Hyphomicrobiales</taxon>
        <taxon>Stappiaceae</taxon>
        <taxon>Roseibium</taxon>
    </lineage>
</organism>
<dbReference type="Proteomes" id="UP000048926">
    <property type="component" value="Unassembled WGS sequence"/>
</dbReference>